<dbReference type="InterPro" id="IPR005829">
    <property type="entry name" value="Sugar_transporter_CS"/>
</dbReference>
<feature type="transmembrane region" description="Helical" evidence="7">
    <location>
        <begin position="316"/>
        <end position="335"/>
    </location>
</feature>
<dbReference type="GO" id="GO:0022857">
    <property type="term" value="F:transmembrane transporter activity"/>
    <property type="evidence" value="ECO:0007669"/>
    <property type="project" value="InterPro"/>
</dbReference>
<dbReference type="Proteomes" id="UP000566324">
    <property type="component" value="Unassembled WGS sequence"/>
</dbReference>
<comment type="subcellular location">
    <subcellularLocation>
        <location evidence="1">Cell membrane</location>
        <topology evidence="1">Multi-pass membrane protein</topology>
    </subcellularLocation>
</comment>
<feature type="transmembrane region" description="Helical" evidence="7">
    <location>
        <begin position="527"/>
        <end position="545"/>
    </location>
</feature>
<feature type="transmembrane region" description="Helical" evidence="7">
    <location>
        <begin position="93"/>
        <end position="111"/>
    </location>
</feature>
<dbReference type="InterPro" id="IPR036259">
    <property type="entry name" value="MFS_trans_sf"/>
</dbReference>
<dbReference type="Gene3D" id="1.20.1250.20">
    <property type="entry name" value="MFS general substrate transporter like domains"/>
    <property type="match status" value="2"/>
</dbReference>
<evidence type="ECO:0000256" key="2">
    <source>
        <dbReference type="ARBA" id="ARBA00022448"/>
    </source>
</evidence>
<keyword evidence="10" id="KW-1185">Reference proteome</keyword>
<keyword evidence="4 7" id="KW-0812">Transmembrane</keyword>
<feature type="transmembrane region" description="Helical" evidence="7">
    <location>
        <begin position="286"/>
        <end position="307"/>
    </location>
</feature>
<feature type="transmembrane region" description="Helical" evidence="7">
    <location>
        <begin position="457"/>
        <end position="482"/>
    </location>
</feature>
<dbReference type="EMBL" id="JACHNZ010000030">
    <property type="protein sequence ID" value="MBB4632923.1"/>
    <property type="molecule type" value="Genomic_DNA"/>
</dbReference>
<keyword evidence="3" id="KW-1003">Cell membrane</keyword>
<gene>
    <name evidence="9" type="ORF">GGQ98_002551</name>
</gene>
<evidence type="ECO:0000313" key="9">
    <source>
        <dbReference type="EMBL" id="MBB4632923.1"/>
    </source>
</evidence>
<feature type="domain" description="Major facilitator superfamily (MFS) profile" evidence="8">
    <location>
        <begin position="21"/>
        <end position="549"/>
    </location>
</feature>
<evidence type="ECO:0000256" key="7">
    <source>
        <dbReference type="SAM" id="Phobius"/>
    </source>
</evidence>
<dbReference type="PROSITE" id="PS50850">
    <property type="entry name" value="MFS"/>
    <property type="match status" value="1"/>
</dbReference>
<feature type="transmembrane region" description="Helical" evidence="7">
    <location>
        <begin position="193"/>
        <end position="216"/>
    </location>
</feature>
<dbReference type="RefSeq" id="WP_184070069.1">
    <property type="nucleotide sequence ID" value="NZ_JACHNZ010000030.1"/>
</dbReference>
<evidence type="ECO:0000259" key="8">
    <source>
        <dbReference type="PROSITE" id="PS50850"/>
    </source>
</evidence>
<keyword evidence="5 7" id="KW-1133">Transmembrane helix</keyword>
<dbReference type="AlphaFoldDB" id="A0A7W7B2T3"/>
<dbReference type="PANTHER" id="PTHR43045:SF7">
    <property type="entry name" value="MAJOR FACILITATOR SUPERFAMILY TRANSPORTER"/>
    <property type="match status" value="1"/>
</dbReference>
<dbReference type="InterPro" id="IPR020846">
    <property type="entry name" value="MFS_dom"/>
</dbReference>
<dbReference type="Pfam" id="PF00083">
    <property type="entry name" value="Sugar_tr"/>
    <property type="match status" value="1"/>
</dbReference>
<name>A0A7W7B2T3_9SPHN</name>
<feature type="transmembrane region" description="Helical" evidence="7">
    <location>
        <begin position="503"/>
        <end position="521"/>
    </location>
</feature>
<evidence type="ECO:0000256" key="4">
    <source>
        <dbReference type="ARBA" id="ARBA00022692"/>
    </source>
</evidence>
<dbReference type="GO" id="GO:0005886">
    <property type="term" value="C:plasma membrane"/>
    <property type="evidence" value="ECO:0007669"/>
    <property type="project" value="UniProtKB-SubCell"/>
</dbReference>
<dbReference type="SUPFAM" id="SSF103473">
    <property type="entry name" value="MFS general substrate transporter"/>
    <property type="match status" value="1"/>
</dbReference>
<keyword evidence="6 7" id="KW-0472">Membrane</keyword>
<dbReference type="FunFam" id="1.20.1250.20:FF:000001">
    <property type="entry name" value="Dicarboxylate MFS transporter"/>
    <property type="match status" value="1"/>
</dbReference>
<organism evidence="9 10">
    <name type="scientific">Sphingosinicella soli</name>
    <dbReference type="NCBI Taxonomy" id="333708"/>
    <lineage>
        <taxon>Bacteria</taxon>
        <taxon>Pseudomonadati</taxon>
        <taxon>Pseudomonadota</taxon>
        <taxon>Alphaproteobacteria</taxon>
        <taxon>Sphingomonadales</taxon>
        <taxon>Sphingosinicellaceae</taxon>
        <taxon>Sphingosinicella</taxon>
    </lineage>
</organism>
<dbReference type="CDD" id="cd17369">
    <property type="entry name" value="MFS_ShiA_like"/>
    <property type="match status" value="1"/>
</dbReference>
<evidence type="ECO:0000313" key="10">
    <source>
        <dbReference type="Proteomes" id="UP000566324"/>
    </source>
</evidence>
<dbReference type="InterPro" id="IPR005828">
    <property type="entry name" value="MFS_sugar_transport-like"/>
</dbReference>
<protein>
    <recommendedName>
        <fullName evidence="8">Major facilitator superfamily (MFS) profile domain-containing protein</fullName>
    </recommendedName>
</protein>
<proteinExistence type="predicted"/>
<sequence length="555" mass="59468">MPARDGEIPKQHKATQNEKLVIAASSLGTVFEWYDFYLYGLLALYISAHFFSGVNETTGFILALAAFAAGFAVRPFGAIFFGRIGDIVGRKNTFLVTMGIMGLSTFAVGLLPSYGTIGVAAPFILVALRLLQGLALGGEYGGAATYVAEHAPNHKRGLYTSWIQTTATLGLFAALLVVIGIRTVMGEAAFADWGWRIPFLISIILLGISMWIRLQLSESPVFQKMKDEGTTSKAPLTEAFGRWGNLKWVLVALMGAVAGQAVVWYTGQFYALFFLEKTLKVEGATANILIAIALALGTPFFIFFGWLSDKIGRKPIILAGCLIAALTYFPLFGALTKAANPALAAAQAAAPVTITANAAECSFQFDPIGKNTFDSSSCDIAKAYLARTGLNYENVAAPAGTIAEIHIGLATIKAPNPAEVVGAERVAAIAAFQDQLEQALGDAGYPARADPDRIDKVAVVAILFFLVLLATAVYGPIAALLVELFPTRIRYTSMSLPYHIGNGWFGGFLPTMAFAMVAATGDIYYGLWYPVVVAVMTLVIGLLFLPETFRRDIDQ</sequence>
<accession>A0A7W7B2T3</accession>
<reference evidence="9 10" key="1">
    <citation type="submission" date="2020-08" db="EMBL/GenBank/DDBJ databases">
        <title>Genomic Encyclopedia of Type Strains, Phase IV (KMG-IV): sequencing the most valuable type-strain genomes for metagenomic binning, comparative biology and taxonomic classification.</title>
        <authorList>
            <person name="Goeker M."/>
        </authorList>
    </citation>
    <scope>NUCLEOTIDE SEQUENCE [LARGE SCALE GENOMIC DNA]</scope>
    <source>
        <strain evidence="9 10">DSM 17328</strain>
    </source>
</reference>
<feature type="transmembrane region" description="Helical" evidence="7">
    <location>
        <begin position="248"/>
        <end position="266"/>
    </location>
</feature>
<keyword evidence="2" id="KW-0813">Transport</keyword>
<dbReference type="PANTHER" id="PTHR43045">
    <property type="entry name" value="SHIKIMATE TRANSPORTER"/>
    <property type="match status" value="1"/>
</dbReference>
<comment type="caution">
    <text evidence="9">The sequence shown here is derived from an EMBL/GenBank/DDBJ whole genome shotgun (WGS) entry which is preliminary data.</text>
</comment>
<dbReference type="Pfam" id="PF07690">
    <property type="entry name" value="MFS_1"/>
    <property type="match status" value="1"/>
</dbReference>
<dbReference type="InterPro" id="IPR011701">
    <property type="entry name" value="MFS"/>
</dbReference>
<dbReference type="PROSITE" id="PS00217">
    <property type="entry name" value="SUGAR_TRANSPORT_2"/>
    <property type="match status" value="1"/>
</dbReference>
<feature type="transmembrane region" description="Helical" evidence="7">
    <location>
        <begin position="158"/>
        <end position="181"/>
    </location>
</feature>
<evidence type="ECO:0000256" key="1">
    <source>
        <dbReference type="ARBA" id="ARBA00004651"/>
    </source>
</evidence>
<feature type="transmembrane region" description="Helical" evidence="7">
    <location>
        <begin position="60"/>
        <end position="81"/>
    </location>
</feature>
<evidence type="ECO:0000256" key="6">
    <source>
        <dbReference type="ARBA" id="ARBA00023136"/>
    </source>
</evidence>
<evidence type="ECO:0000256" key="5">
    <source>
        <dbReference type="ARBA" id="ARBA00022989"/>
    </source>
</evidence>
<evidence type="ECO:0000256" key="3">
    <source>
        <dbReference type="ARBA" id="ARBA00022475"/>
    </source>
</evidence>